<evidence type="ECO:0000313" key="3">
    <source>
        <dbReference type="EMBL" id="KAG2442508.1"/>
    </source>
</evidence>
<feature type="compositionally biased region" description="Basic residues" evidence="2">
    <location>
        <begin position="214"/>
        <end position="228"/>
    </location>
</feature>
<dbReference type="EMBL" id="JAEHOC010000004">
    <property type="protein sequence ID" value="KAG2442508.1"/>
    <property type="molecule type" value="Genomic_DNA"/>
</dbReference>
<accession>A0A835TCB9</accession>
<dbReference type="Proteomes" id="UP000650467">
    <property type="component" value="Unassembled WGS sequence"/>
</dbReference>
<sequence length="678" mass="71676">MGRRTADHGRDFFMLELSRGGRVRIRLGGQHVGRGRYVFPGWIHVSPGDWNATFLLWATARRDLLQGASPYPSQVEVDNAAVGTAATGKRTQGMASMQPAQPHQALRGPHRLPLGFNALLHTDYLWQLQHRYVETTPLRPPVLTAQLHKHGPGRSGGNTTEGGRSSSVTAGAPQPRPSQVPVGGGMAHGGGPLAAAGFGSSKAAAGEGSAAGAKRQRRHWASSRRRRVLNAGATRSTSAANGTADETQDSSKTVNNSSDSNPAARPLCTTGAAKGEWVRLPEGARDCPPGVCTGPLSPLLYGSPDNAAMDFHDVYVPYSCQYRLYTPDEAAACLGGTRLAVVGDSRAHELHWYLSMHYPGVHGHPVVLLPYRVGIRALLAAEARHNPAAAAAVSAAGNRTGGSGEAHAGPAGSVQHQAADAATATSTSSTGTSTAAAAAAAPVTLRELMSGYDVVVLSSELHDIADYEHAAADYLEPYGLDPGPPELRVSMAAGAIRSATNTTAHNAPLANASGMPGTAEALHPGGAPAAAQCAPDTREHAQLPKWRPVAQYLDALSELVTRYDELRAELQQAGLLRVRRVLWLMPGYRPAATPACLPNQLERMLCLQQWELAQVAGRAGWEVLDLGTMAQDGPEAWWSDDVHVSGSRSGHKRTHSGVQAMQLQALFNVLCNTPRRQH</sequence>
<keyword evidence="4" id="KW-1185">Reference proteome</keyword>
<feature type="compositionally biased region" description="Gly residues" evidence="2">
    <location>
        <begin position="182"/>
        <end position="192"/>
    </location>
</feature>
<name>A0A835TCB9_CHLIN</name>
<comment type="caution">
    <text evidence="3">The sequence shown here is derived from an EMBL/GenBank/DDBJ whole genome shotgun (WGS) entry which is preliminary data.</text>
</comment>
<proteinExistence type="predicted"/>
<evidence type="ECO:0000256" key="1">
    <source>
        <dbReference type="SAM" id="Coils"/>
    </source>
</evidence>
<reference evidence="3" key="1">
    <citation type="journal article" date="2020" name="bioRxiv">
        <title>Comparative genomics of Chlamydomonas.</title>
        <authorList>
            <person name="Craig R.J."/>
            <person name="Hasan A.R."/>
            <person name="Ness R.W."/>
            <person name="Keightley P.D."/>
        </authorList>
    </citation>
    <scope>NUCLEOTIDE SEQUENCE</scope>
    <source>
        <strain evidence="3">SAG 7.73</strain>
    </source>
</reference>
<feature type="compositionally biased region" description="Low complexity" evidence="2">
    <location>
        <begin position="193"/>
        <end position="213"/>
    </location>
</feature>
<feature type="compositionally biased region" description="Low complexity" evidence="2">
    <location>
        <begin position="418"/>
        <end position="432"/>
    </location>
</feature>
<evidence type="ECO:0000256" key="2">
    <source>
        <dbReference type="SAM" id="MobiDB-lite"/>
    </source>
</evidence>
<evidence type="ECO:0000313" key="4">
    <source>
        <dbReference type="Proteomes" id="UP000650467"/>
    </source>
</evidence>
<dbReference type="AlphaFoldDB" id="A0A835TCB9"/>
<protein>
    <submittedName>
        <fullName evidence="3">Uncharacterized protein</fullName>
    </submittedName>
</protein>
<feature type="region of interest" description="Disordered" evidence="2">
    <location>
        <begin position="397"/>
        <end position="432"/>
    </location>
</feature>
<feature type="region of interest" description="Disordered" evidence="2">
    <location>
        <begin position="144"/>
        <end position="267"/>
    </location>
</feature>
<keyword evidence="1" id="KW-0175">Coiled coil</keyword>
<dbReference type="OrthoDB" id="545482at2759"/>
<feature type="compositionally biased region" description="Polar residues" evidence="2">
    <location>
        <begin position="233"/>
        <end position="261"/>
    </location>
</feature>
<feature type="coiled-coil region" evidence="1">
    <location>
        <begin position="549"/>
        <end position="576"/>
    </location>
</feature>
<organism evidence="3 4">
    <name type="scientific">Chlamydomonas incerta</name>
    <dbReference type="NCBI Taxonomy" id="51695"/>
    <lineage>
        <taxon>Eukaryota</taxon>
        <taxon>Viridiplantae</taxon>
        <taxon>Chlorophyta</taxon>
        <taxon>core chlorophytes</taxon>
        <taxon>Chlorophyceae</taxon>
        <taxon>CS clade</taxon>
        <taxon>Chlamydomonadales</taxon>
        <taxon>Chlamydomonadaceae</taxon>
        <taxon>Chlamydomonas</taxon>
    </lineage>
</organism>
<gene>
    <name evidence="3" type="ORF">HXX76_002594</name>
</gene>